<dbReference type="RefSeq" id="WP_138281720.1">
    <property type="nucleotide sequence ID" value="NZ_BMGE01000003.1"/>
</dbReference>
<dbReference type="GO" id="GO:0016788">
    <property type="term" value="F:hydrolase activity, acting on ester bonds"/>
    <property type="evidence" value="ECO:0007669"/>
    <property type="project" value="InterPro"/>
</dbReference>
<evidence type="ECO:0000313" key="2">
    <source>
        <dbReference type="EMBL" id="TLU91610.1"/>
    </source>
</evidence>
<name>A0A5R9K9W0_9BACT</name>
<comment type="caution">
    <text evidence="2">The sequence shown here is derived from an EMBL/GenBank/DDBJ whole genome shotgun (WGS) entry which is preliminary data.</text>
</comment>
<dbReference type="GO" id="GO:0016070">
    <property type="term" value="P:RNA metabolic process"/>
    <property type="evidence" value="ECO:0007669"/>
    <property type="project" value="InterPro"/>
</dbReference>
<evidence type="ECO:0000313" key="3">
    <source>
        <dbReference type="Proteomes" id="UP000309788"/>
    </source>
</evidence>
<accession>A0A5R9K9W0</accession>
<evidence type="ECO:0000259" key="1">
    <source>
        <dbReference type="Pfam" id="PF08845"/>
    </source>
</evidence>
<gene>
    <name evidence="2" type="ORF">FEM55_12515</name>
</gene>
<feature type="domain" description="Toxin SymE-like" evidence="1">
    <location>
        <begin position="9"/>
        <end position="61"/>
    </location>
</feature>
<dbReference type="GO" id="GO:0003723">
    <property type="term" value="F:RNA binding"/>
    <property type="evidence" value="ECO:0007669"/>
    <property type="project" value="InterPro"/>
</dbReference>
<keyword evidence="3" id="KW-1185">Reference proteome</keyword>
<dbReference type="InterPro" id="IPR014944">
    <property type="entry name" value="Toxin_SymE-like"/>
</dbReference>
<proteinExistence type="predicted"/>
<dbReference type="Pfam" id="PF08845">
    <property type="entry name" value="SymE_toxin"/>
    <property type="match status" value="1"/>
</dbReference>
<dbReference type="EMBL" id="VCEI01000025">
    <property type="protein sequence ID" value="TLU91610.1"/>
    <property type="molecule type" value="Genomic_DNA"/>
</dbReference>
<dbReference type="AlphaFoldDB" id="A0A5R9K9W0"/>
<reference evidence="2 3" key="1">
    <citation type="submission" date="2019-05" db="EMBL/GenBank/DDBJ databases">
        <authorList>
            <person name="Qu J.-H."/>
        </authorList>
    </citation>
    <scope>NUCLEOTIDE SEQUENCE [LARGE SCALE GENOMIC DNA]</scope>
    <source>
        <strain evidence="2 3">Z12</strain>
    </source>
</reference>
<dbReference type="GO" id="GO:0005737">
    <property type="term" value="C:cytoplasm"/>
    <property type="evidence" value="ECO:0007669"/>
    <property type="project" value="InterPro"/>
</dbReference>
<dbReference type="OrthoDB" id="9803936at2"/>
<organism evidence="2 3">
    <name type="scientific">Dyadobacter sediminis</name>
    <dbReference type="NCBI Taxonomy" id="1493691"/>
    <lineage>
        <taxon>Bacteria</taxon>
        <taxon>Pseudomonadati</taxon>
        <taxon>Bacteroidota</taxon>
        <taxon>Cytophagia</taxon>
        <taxon>Cytophagales</taxon>
        <taxon>Spirosomataceae</taxon>
        <taxon>Dyadobacter</taxon>
    </lineage>
</organism>
<protein>
    <submittedName>
        <fullName evidence="2">Type I toxin-antitoxin system SymE family toxin</fullName>
    </submittedName>
</protein>
<sequence>MKQVQSFTRQLKIYYKFQTTSSYQFKIVPEIRLCGKWLQEIGFDHGQLITVRLEDNRLIIEHTM</sequence>
<dbReference type="Proteomes" id="UP000309788">
    <property type="component" value="Unassembled WGS sequence"/>
</dbReference>